<evidence type="ECO:0000313" key="1">
    <source>
        <dbReference type="EMBL" id="AVR88923.1"/>
    </source>
</evidence>
<dbReference type="Proteomes" id="UP000241885">
    <property type="component" value="Chromosome"/>
</dbReference>
<name>A0A2R4BP15_THAAR</name>
<dbReference type="KEGG" id="tak:Tharo_2019"/>
<keyword evidence="2" id="KW-1185">Reference proteome</keyword>
<evidence type="ECO:0000313" key="2">
    <source>
        <dbReference type="Proteomes" id="UP000241885"/>
    </source>
</evidence>
<organism evidence="1 2">
    <name type="scientific">Thauera aromatica K172</name>
    <dbReference type="NCBI Taxonomy" id="44139"/>
    <lineage>
        <taxon>Bacteria</taxon>
        <taxon>Pseudomonadati</taxon>
        <taxon>Pseudomonadota</taxon>
        <taxon>Betaproteobacteria</taxon>
        <taxon>Rhodocyclales</taxon>
        <taxon>Zoogloeaceae</taxon>
        <taxon>Thauera</taxon>
    </lineage>
</organism>
<sequence length="62" mass="6247">MNAQTFEHLEELAPLHGIAAALDLAQEILADTNAAGRIILANLLGFTGGADDLAEGCGGVDG</sequence>
<reference evidence="1 2" key="1">
    <citation type="submission" date="2018-03" db="EMBL/GenBank/DDBJ databases">
        <title>Complete genome sequence of Thauera aromatica, a model organism for studying aromatic compound degradation under denitrifying conditions.</title>
        <authorList>
            <person name="Lo H.-Y."/>
            <person name="Goris T."/>
            <person name="Boll M."/>
            <person name="Mueller J.A."/>
        </authorList>
    </citation>
    <scope>NUCLEOTIDE SEQUENCE [LARGE SCALE GENOMIC DNA]</scope>
    <source>
        <strain evidence="1 2">K172</strain>
    </source>
</reference>
<accession>A0A2R4BP15</accession>
<dbReference type="AlphaFoldDB" id="A0A2R4BP15"/>
<proteinExistence type="predicted"/>
<protein>
    <submittedName>
        <fullName evidence="1">Uncharacterized protein</fullName>
    </submittedName>
</protein>
<gene>
    <name evidence="1" type="ORF">Tharo_2019</name>
</gene>
<dbReference type="EMBL" id="CP028339">
    <property type="protein sequence ID" value="AVR88923.1"/>
    <property type="molecule type" value="Genomic_DNA"/>
</dbReference>